<proteinExistence type="predicted"/>
<gene>
    <name evidence="1" type="ORF">BIP78_0163</name>
</gene>
<dbReference type="EMBL" id="CP034928">
    <property type="protein sequence ID" value="QAA75931.1"/>
    <property type="molecule type" value="Genomic_DNA"/>
</dbReference>
<name>A0A410FSI8_BIPS1</name>
<dbReference type="KEGG" id="bih:BIP78_0163"/>
<reference evidence="2" key="1">
    <citation type="submission" date="2018-12" db="EMBL/GenBank/DDBJ databases">
        <title>Complete genome sequence of an uncultured bacterium of the candidate phylum Bipolaricaulota.</title>
        <authorList>
            <person name="Kadnikov V.V."/>
            <person name="Mardanov A.V."/>
            <person name="Beletsky A.V."/>
            <person name="Frank Y.A."/>
            <person name="Karnachuk O.V."/>
            <person name="Ravin N.V."/>
        </authorList>
    </citation>
    <scope>NUCLEOTIDE SEQUENCE [LARGE SCALE GENOMIC DNA]</scope>
</reference>
<sequence length="142" mass="16776">MSLPPYLDLPTSDDYRHHYKETYCQTGVVTFDGIWVGFFPETFDHAFFRDSSRQTKDKAVFDRQRAERMPWIRALLLDPNAELYKRVMNAGKVRRIALDPTERYAVIIQMHPKRQNRARFITAYVVDSDSALKKMCANPRWT</sequence>
<accession>A0A410FSI8</accession>
<evidence type="ECO:0000313" key="2">
    <source>
        <dbReference type="Proteomes" id="UP000287233"/>
    </source>
</evidence>
<evidence type="ECO:0000313" key="1">
    <source>
        <dbReference type="EMBL" id="QAA75931.1"/>
    </source>
</evidence>
<protein>
    <submittedName>
        <fullName evidence="1">Uncharacterized protein</fullName>
    </submittedName>
</protein>
<dbReference type="AlphaFoldDB" id="A0A410FSI8"/>
<dbReference type="Proteomes" id="UP000287233">
    <property type="component" value="Chromosome"/>
</dbReference>
<organism evidence="1 2">
    <name type="scientific">Bipolaricaulis sibiricus</name>
    <dbReference type="NCBI Taxonomy" id="2501609"/>
    <lineage>
        <taxon>Bacteria</taxon>
        <taxon>Candidatus Bipolaricaulota</taxon>
        <taxon>Candidatus Bipolaricaulia</taxon>
        <taxon>Candidatus Bipolaricaulales</taxon>
        <taxon>Candidatus Bipolaricaulaceae</taxon>
        <taxon>Candidatus Bipolaricaulis</taxon>
    </lineage>
</organism>